<evidence type="ECO:0000256" key="5">
    <source>
        <dbReference type="ARBA" id="ARBA00022729"/>
    </source>
</evidence>
<dbReference type="Pfam" id="PF00082">
    <property type="entry name" value="Peptidase_S8"/>
    <property type="match status" value="1"/>
</dbReference>
<evidence type="ECO:0000256" key="6">
    <source>
        <dbReference type="ARBA" id="ARBA00022801"/>
    </source>
</evidence>
<evidence type="ECO:0000256" key="14">
    <source>
        <dbReference type="PROSITE-ProRule" id="PRU01240"/>
    </source>
</evidence>
<keyword evidence="5 17" id="KW-0732">Signal</keyword>
<evidence type="ECO:0000256" key="7">
    <source>
        <dbReference type="ARBA" id="ARBA00022825"/>
    </source>
</evidence>
<dbReference type="InterPro" id="IPR000209">
    <property type="entry name" value="Peptidase_S8/S53_dom"/>
</dbReference>
<dbReference type="Pfam" id="PF01483">
    <property type="entry name" value="P_proprotein"/>
    <property type="match status" value="1"/>
</dbReference>
<evidence type="ECO:0000256" key="10">
    <source>
        <dbReference type="ARBA" id="ARBA00023136"/>
    </source>
</evidence>
<comment type="similarity">
    <text evidence="2">Belongs to the peptidase S8 family. Furin subfamily.</text>
</comment>
<dbReference type="Gene3D" id="2.60.120.260">
    <property type="entry name" value="Galactose-binding domain-like"/>
    <property type="match status" value="1"/>
</dbReference>
<keyword evidence="7 14" id="KW-0720">Serine protease</keyword>
<comment type="caution">
    <text evidence="19">The sequence shown here is derived from an EMBL/GenBank/DDBJ whole genome shotgun (WGS) entry which is preliminary data.</text>
</comment>
<protein>
    <recommendedName>
        <fullName evidence="18">P/Homo B domain-containing protein</fullName>
    </recommendedName>
</protein>
<feature type="compositionally biased region" description="Polar residues" evidence="15">
    <location>
        <begin position="110"/>
        <end position="119"/>
    </location>
</feature>
<dbReference type="GO" id="GO:0007323">
    <property type="term" value="P:peptide pheromone maturation"/>
    <property type="evidence" value="ECO:0007669"/>
    <property type="project" value="UniProtKB-ARBA"/>
</dbReference>
<evidence type="ECO:0000256" key="16">
    <source>
        <dbReference type="SAM" id="Phobius"/>
    </source>
</evidence>
<feature type="region of interest" description="Disordered" evidence="15">
    <location>
        <begin position="822"/>
        <end position="934"/>
    </location>
</feature>
<feature type="compositionally biased region" description="Low complexity" evidence="15">
    <location>
        <begin position="914"/>
        <end position="923"/>
    </location>
</feature>
<feature type="chain" id="PRO_5043530714" description="P/Homo B domain-containing protein" evidence="17">
    <location>
        <begin position="23"/>
        <end position="934"/>
    </location>
</feature>
<keyword evidence="12" id="KW-0325">Glycoprotein</keyword>
<feature type="domain" description="P/Homo B" evidence="18">
    <location>
        <begin position="527"/>
        <end position="663"/>
    </location>
</feature>
<dbReference type="PROSITE" id="PS00137">
    <property type="entry name" value="SUBTILASE_HIS"/>
    <property type="match status" value="1"/>
</dbReference>
<dbReference type="PROSITE" id="PS51829">
    <property type="entry name" value="P_HOMO_B"/>
    <property type="match status" value="1"/>
</dbReference>
<dbReference type="GO" id="GO:0016485">
    <property type="term" value="P:protein processing"/>
    <property type="evidence" value="ECO:0007669"/>
    <property type="project" value="TreeGrafter"/>
</dbReference>
<dbReference type="CDD" id="cd04059">
    <property type="entry name" value="Peptidases_S8_Protein_convertases_Kexins_Furin-like"/>
    <property type="match status" value="1"/>
</dbReference>
<dbReference type="PROSITE" id="PS00136">
    <property type="entry name" value="SUBTILASE_ASP"/>
    <property type="match status" value="1"/>
</dbReference>
<evidence type="ECO:0000256" key="1">
    <source>
        <dbReference type="ARBA" id="ARBA00004370"/>
    </source>
</evidence>
<dbReference type="PROSITE" id="PS51257">
    <property type="entry name" value="PROKAR_LIPOPROTEIN"/>
    <property type="match status" value="1"/>
</dbReference>
<evidence type="ECO:0000256" key="8">
    <source>
        <dbReference type="ARBA" id="ARBA00022837"/>
    </source>
</evidence>
<evidence type="ECO:0000256" key="11">
    <source>
        <dbReference type="ARBA" id="ARBA00023145"/>
    </source>
</evidence>
<evidence type="ECO:0000256" key="12">
    <source>
        <dbReference type="ARBA" id="ARBA00023180"/>
    </source>
</evidence>
<dbReference type="Gene3D" id="3.40.50.200">
    <property type="entry name" value="Peptidase S8/S53 domain"/>
    <property type="match status" value="1"/>
</dbReference>
<evidence type="ECO:0000313" key="19">
    <source>
        <dbReference type="EMBL" id="KAK8861683.1"/>
    </source>
</evidence>
<keyword evidence="9 16" id="KW-1133">Transmembrane helix</keyword>
<name>A0AAW0Z1N1_9TREE</name>
<dbReference type="InterPro" id="IPR022398">
    <property type="entry name" value="Peptidase_S8_His-AS"/>
</dbReference>
<dbReference type="GeneID" id="92179764"/>
<dbReference type="SUPFAM" id="SSF49785">
    <property type="entry name" value="Galactose-binding domain-like"/>
    <property type="match status" value="1"/>
</dbReference>
<dbReference type="AlphaFoldDB" id="A0AAW0Z1N1"/>
<feature type="compositionally biased region" description="Basic and acidic residues" evidence="15">
    <location>
        <begin position="866"/>
        <end position="913"/>
    </location>
</feature>
<proteinExistence type="inferred from homology"/>
<feature type="active site" description="Charge relay system" evidence="13 14">
    <location>
        <position position="240"/>
    </location>
</feature>
<keyword evidence="4 16" id="KW-0812">Transmembrane</keyword>
<keyword evidence="3 14" id="KW-0645">Protease</keyword>
<comment type="subcellular location">
    <subcellularLocation>
        <location evidence="1">Membrane</location>
    </subcellularLocation>
</comment>
<evidence type="ECO:0000256" key="15">
    <source>
        <dbReference type="SAM" id="MobiDB-lite"/>
    </source>
</evidence>
<dbReference type="SUPFAM" id="SSF52743">
    <property type="entry name" value="Subtilisin-like"/>
    <property type="match status" value="1"/>
</dbReference>
<dbReference type="InterPro" id="IPR034182">
    <property type="entry name" value="Kexin/furin"/>
</dbReference>
<feature type="region of interest" description="Disordered" evidence="15">
    <location>
        <begin position="110"/>
        <end position="144"/>
    </location>
</feature>
<evidence type="ECO:0000256" key="3">
    <source>
        <dbReference type="ARBA" id="ARBA00022670"/>
    </source>
</evidence>
<keyword evidence="6 14" id="KW-0378">Hydrolase</keyword>
<feature type="compositionally biased region" description="Acidic residues" evidence="15">
    <location>
        <begin position="850"/>
        <end position="860"/>
    </location>
</feature>
<dbReference type="PROSITE" id="PS51892">
    <property type="entry name" value="SUBTILASE"/>
    <property type="match status" value="1"/>
</dbReference>
<gene>
    <name evidence="19" type="ORF">IAR55_002506</name>
</gene>
<feature type="active site" description="Charge relay system" evidence="13 14">
    <location>
        <position position="412"/>
    </location>
</feature>
<feature type="compositionally biased region" description="Low complexity" evidence="15">
    <location>
        <begin position="720"/>
        <end position="732"/>
    </location>
</feature>
<dbReference type="PROSITE" id="PS00138">
    <property type="entry name" value="SUBTILASE_SER"/>
    <property type="match status" value="1"/>
</dbReference>
<dbReference type="KEGG" id="kne:92179764"/>
<feature type="compositionally biased region" description="Basic and acidic residues" evidence="15">
    <location>
        <begin position="696"/>
        <end position="708"/>
    </location>
</feature>
<dbReference type="GO" id="GO:0005802">
    <property type="term" value="C:trans-Golgi network"/>
    <property type="evidence" value="ECO:0007669"/>
    <property type="project" value="TreeGrafter"/>
</dbReference>
<evidence type="ECO:0000256" key="4">
    <source>
        <dbReference type="ARBA" id="ARBA00022692"/>
    </source>
</evidence>
<dbReference type="InterPro" id="IPR036852">
    <property type="entry name" value="Peptidase_S8/S53_dom_sf"/>
</dbReference>
<dbReference type="InterPro" id="IPR002884">
    <property type="entry name" value="P_dom"/>
</dbReference>
<dbReference type="GO" id="GO:0000139">
    <property type="term" value="C:Golgi membrane"/>
    <property type="evidence" value="ECO:0007669"/>
    <property type="project" value="TreeGrafter"/>
</dbReference>
<dbReference type="InterPro" id="IPR023827">
    <property type="entry name" value="Peptidase_S8_Asp-AS"/>
</dbReference>
<dbReference type="RefSeq" id="XP_066804308.1">
    <property type="nucleotide sequence ID" value="XM_066945619.1"/>
</dbReference>
<feature type="region of interest" description="Disordered" evidence="15">
    <location>
        <begin position="674"/>
        <end position="747"/>
    </location>
</feature>
<evidence type="ECO:0000313" key="20">
    <source>
        <dbReference type="Proteomes" id="UP001388673"/>
    </source>
</evidence>
<dbReference type="FunFam" id="3.40.50.200:FF:000005">
    <property type="entry name" value="Proprotein convertase subtilisin/kexin type 7"/>
    <property type="match status" value="1"/>
</dbReference>
<feature type="active site" description="Charge relay system" evidence="13 14">
    <location>
        <position position="202"/>
    </location>
</feature>
<dbReference type="PRINTS" id="PR00723">
    <property type="entry name" value="SUBTILISIN"/>
</dbReference>
<dbReference type="PANTHER" id="PTHR42884">
    <property type="entry name" value="PROPROTEIN CONVERTASE SUBTILISIN/KEXIN-RELATED"/>
    <property type="match status" value="1"/>
</dbReference>
<dbReference type="GO" id="GO:0004252">
    <property type="term" value="F:serine-type endopeptidase activity"/>
    <property type="evidence" value="ECO:0007669"/>
    <property type="project" value="UniProtKB-UniRule"/>
</dbReference>
<reference evidence="19 20" key="1">
    <citation type="journal article" date="2024" name="bioRxiv">
        <title>Comparative genomics of Cryptococcus and Kwoniella reveals pathogenesis evolution and contrasting karyotype dynamics via intercentromeric recombination or chromosome fusion.</title>
        <authorList>
            <person name="Coelho M.A."/>
            <person name="David-Palma M."/>
            <person name="Shea T."/>
            <person name="Bowers K."/>
            <person name="McGinley-Smith S."/>
            <person name="Mohammad A.W."/>
            <person name="Gnirke A."/>
            <person name="Yurkov A.M."/>
            <person name="Nowrousian M."/>
            <person name="Sun S."/>
            <person name="Cuomo C.A."/>
            <person name="Heitman J."/>
        </authorList>
    </citation>
    <scope>NUCLEOTIDE SEQUENCE [LARGE SCALE GENOMIC DNA]</scope>
    <source>
        <strain evidence="19 20">CBS 13917</strain>
    </source>
</reference>
<dbReference type="InterPro" id="IPR008979">
    <property type="entry name" value="Galactose-bd-like_sf"/>
</dbReference>
<keyword evidence="11" id="KW-0865">Zymogen</keyword>
<dbReference type="FunFam" id="2.60.120.260:FF:000026">
    <property type="entry name" value="proprotein convertase subtilisin/kexin type 7"/>
    <property type="match status" value="1"/>
</dbReference>
<keyword evidence="8" id="KW-0106">Calcium</keyword>
<evidence type="ECO:0000256" key="13">
    <source>
        <dbReference type="PIRSR" id="PIRSR615500-1"/>
    </source>
</evidence>
<sequence length="934" mass="100825">MRSIVPLWGVLVSLLLASSSCANLLPRTPHPRSYDTHQYYALELDPASPPSLASSISRALGLDLVEPLGELAGHWLVRSSGSSTPSHTSTDIPRRDLSLHAVDSTLKNRWNALPSSTGKRSLKPLPLRKRAKRHRSPAPRYPHTRADNSELLYAQNDLHLADPMLGLQWHLINQEMKDIELNVTGLWGRGVTGEGVHVVIVDDGLDMNSEDLKNNFFAEGSYDFNDHTDLPLPRLSDDQHGTRCAGEIAAVPNDVCGVGVSYSAKIAGVRILSAPISDADEAAALNYAYQLNDIYSCSWGPPDDGKSMEAPEGIILKAMVNGVQNGRDGKGSVFVFAAGNGGGVDDQCNFDGYTNSIFSITVGAVDRKGLHPYYSEMCAAMMMVAPSSGSGDHIHTTDVGENKCAHTHGGTSAAAPLAVGVFALALSVRPDLTWRDFQHIAVRHCVFFNPDDPDWEKTAAGRMFSYKYGYGRLDAGLFVEAAEKWNLVKPQAWFDSPAVYLPTTFPTTTPADVSRRQEDASDSDIEPTPSQNQTEPEQVIPPTGSFITEDGVTSTYEVTQGMLDDSNFERLEHITVRVWIDHQRRGDVEVEILSPNGVTSVLSRQRRFDDADTGYPGWKFMSLKHWDENPVGVWTIKVKDQNNPEKTGRFIAWSLQLWGEVVDASLAKIWAPAEEGQPDEEETGSDPTAVVSQKPKPTEHLPGDHGEATGEADQPGLGSATTPAPVPTGTAADDITEPTSPTDADADEGFFSGITTLASSSTWIAGAGMIIVLTGAAVGAFFYFRARRRRRNLFGLANNGEGGARGVYAPVSDDMPMGLLERGRRKLGGKGGTGGTAGSKDLYDAFGDGPSDEDDEDSADEQTALRYHDDFLGDDDEHHTTTVKAEYKDEPEIEPAAEKGLEGKDKGKNKAGEGESASGSSGSWQDAAEDVGRA</sequence>
<evidence type="ECO:0000256" key="17">
    <source>
        <dbReference type="SAM" id="SignalP"/>
    </source>
</evidence>
<keyword evidence="20" id="KW-1185">Reference proteome</keyword>
<accession>A0AAW0Z1N1</accession>
<evidence type="ECO:0000259" key="18">
    <source>
        <dbReference type="PROSITE" id="PS51829"/>
    </source>
</evidence>
<feature type="region of interest" description="Disordered" evidence="15">
    <location>
        <begin position="505"/>
        <end position="546"/>
    </location>
</feature>
<dbReference type="EMBL" id="JBCAWK010000004">
    <property type="protein sequence ID" value="KAK8861683.1"/>
    <property type="molecule type" value="Genomic_DNA"/>
</dbReference>
<evidence type="ECO:0000256" key="9">
    <source>
        <dbReference type="ARBA" id="ARBA00022989"/>
    </source>
</evidence>
<feature type="signal peptide" evidence="17">
    <location>
        <begin position="1"/>
        <end position="22"/>
    </location>
</feature>
<keyword evidence="10 16" id="KW-0472">Membrane</keyword>
<dbReference type="Proteomes" id="UP001388673">
    <property type="component" value="Unassembled WGS sequence"/>
</dbReference>
<evidence type="ECO:0000256" key="2">
    <source>
        <dbReference type="ARBA" id="ARBA00005325"/>
    </source>
</evidence>
<feature type="transmembrane region" description="Helical" evidence="16">
    <location>
        <begin position="763"/>
        <end position="784"/>
    </location>
</feature>
<dbReference type="InterPro" id="IPR023828">
    <property type="entry name" value="Peptidase_S8_Ser-AS"/>
</dbReference>
<dbReference type="InterPro" id="IPR015500">
    <property type="entry name" value="Peptidase_S8_subtilisin-rel"/>
</dbReference>
<organism evidence="19 20">
    <name type="scientific">Kwoniella newhampshirensis</name>
    <dbReference type="NCBI Taxonomy" id="1651941"/>
    <lineage>
        <taxon>Eukaryota</taxon>
        <taxon>Fungi</taxon>
        <taxon>Dikarya</taxon>
        <taxon>Basidiomycota</taxon>
        <taxon>Agaricomycotina</taxon>
        <taxon>Tremellomycetes</taxon>
        <taxon>Tremellales</taxon>
        <taxon>Cryptococcaceae</taxon>
        <taxon>Kwoniella</taxon>
    </lineage>
</organism>
<feature type="compositionally biased region" description="Basic residues" evidence="15">
    <location>
        <begin position="120"/>
        <end position="137"/>
    </location>
</feature>
<dbReference type="PANTHER" id="PTHR42884:SF14">
    <property type="entry name" value="NEUROENDOCRINE CONVERTASE 1"/>
    <property type="match status" value="1"/>
</dbReference>